<accession>A0A699IUQ9</accession>
<organism evidence="5">
    <name type="scientific">Tanacetum cinerariifolium</name>
    <name type="common">Dalmatian daisy</name>
    <name type="synonym">Chrysanthemum cinerariifolium</name>
    <dbReference type="NCBI Taxonomy" id="118510"/>
    <lineage>
        <taxon>Eukaryota</taxon>
        <taxon>Viridiplantae</taxon>
        <taxon>Streptophyta</taxon>
        <taxon>Embryophyta</taxon>
        <taxon>Tracheophyta</taxon>
        <taxon>Spermatophyta</taxon>
        <taxon>Magnoliopsida</taxon>
        <taxon>eudicotyledons</taxon>
        <taxon>Gunneridae</taxon>
        <taxon>Pentapetalae</taxon>
        <taxon>asterids</taxon>
        <taxon>campanulids</taxon>
        <taxon>Asterales</taxon>
        <taxon>Asteraceae</taxon>
        <taxon>Asteroideae</taxon>
        <taxon>Anthemideae</taxon>
        <taxon>Anthemidinae</taxon>
        <taxon>Tanacetum</taxon>
    </lineage>
</organism>
<feature type="coiled-coil region" evidence="3">
    <location>
        <begin position="12"/>
        <end position="39"/>
    </location>
</feature>
<keyword evidence="5" id="KW-0808">Transferase</keyword>
<keyword evidence="3" id="KW-0175">Coiled coil</keyword>
<keyword evidence="5" id="KW-0418">Kinase</keyword>
<keyword evidence="5" id="KW-0675">Receptor</keyword>
<dbReference type="GO" id="GO:0016301">
    <property type="term" value="F:kinase activity"/>
    <property type="evidence" value="ECO:0007669"/>
    <property type="project" value="UniProtKB-KW"/>
</dbReference>
<keyword evidence="1" id="KW-0547">Nucleotide-binding</keyword>
<proteinExistence type="predicted"/>
<dbReference type="InterPro" id="IPR011009">
    <property type="entry name" value="Kinase-like_dom_sf"/>
</dbReference>
<evidence type="ECO:0000313" key="5">
    <source>
        <dbReference type="EMBL" id="GEZ87496.1"/>
    </source>
</evidence>
<feature type="region of interest" description="Disordered" evidence="4">
    <location>
        <begin position="180"/>
        <end position="227"/>
    </location>
</feature>
<evidence type="ECO:0000256" key="4">
    <source>
        <dbReference type="SAM" id="MobiDB-lite"/>
    </source>
</evidence>
<dbReference type="PANTHER" id="PTHR46008">
    <property type="entry name" value="LEAF RUST 10 DISEASE-RESISTANCE LOCUS RECEPTOR-LIKE PROTEIN KINASE-LIKE 1.4"/>
    <property type="match status" value="1"/>
</dbReference>
<dbReference type="PANTHER" id="PTHR46008:SF25">
    <property type="entry name" value="PROTEIN KINASE DOMAIN-CONTAINING PROTEIN"/>
    <property type="match status" value="1"/>
</dbReference>
<sequence length="278" mass="30871">LGHGNQLGGDEELAERRRVRRANEELIKLKQKVASLLEVLEGENKWKFQPTIIYRSSKNGLQPFLSELISSKVVVDLNMSKEEINLANLALIRIQICEVYELIDSVLVTDSNRKLMKMITSVAELAFRCLQYDSEMRPTMSEVLDVLMDIQAEGRPDDDLRPSSKTNDIVVLLKNFPPSPVSDTDELQSENSASTTISSSGDRSAKRNMSSGSCTPPAWVETTGAPPPLPLPPTFTIRSSMIIFSASLTNKPVQYDSKVTLTAFKRFALFSDGSYSAH</sequence>
<dbReference type="SUPFAM" id="SSF56112">
    <property type="entry name" value="Protein kinase-like (PK-like)"/>
    <property type="match status" value="1"/>
</dbReference>
<evidence type="ECO:0000256" key="3">
    <source>
        <dbReference type="SAM" id="Coils"/>
    </source>
</evidence>
<evidence type="ECO:0000256" key="1">
    <source>
        <dbReference type="ARBA" id="ARBA00022741"/>
    </source>
</evidence>
<dbReference type="Gene3D" id="1.10.510.10">
    <property type="entry name" value="Transferase(Phosphotransferase) domain 1"/>
    <property type="match status" value="1"/>
</dbReference>
<dbReference type="AlphaFoldDB" id="A0A699IUQ9"/>
<feature type="non-terminal residue" evidence="5">
    <location>
        <position position="1"/>
    </location>
</feature>
<dbReference type="GO" id="GO:0005524">
    <property type="term" value="F:ATP binding"/>
    <property type="evidence" value="ECO:0007669"/>
    <property type="project" value="UniProtKB-KW"/>
</dbReference>
<comment type="caution">
    <text evidence="5">The sequence shown here is derived from an EMBL/GenBank/DDBJ whole genome shotgun (WGS) entry which is preliminary data.</text>
</comment>
<protein>
    <submittedName>
        <fullName evidence="5">Leaf rust 10 disease-resistance locus receptor-like protein kinase-like 1.1</fullName>
    </submittedName>
</protein>
<feature type="compositionally biased region" description="Low complexity" evidence="4">
    <location>
        <begin position="189"/>
        <end position="202"/>
    </location>
</feature>
<keyword evidence="2" id="KW-0067">ATP-binding</keyword>
<gene>
    <name evidence="5" type="ORF">Tci_559469</name>
</gene>
<reference evidence="5" key="1">
    <citation type="journal article" date="2019" name="Sci. Rep.">
        <title>Draft genome of Tanacetum cinerariifolium, the natural source of mosquito coil.</title>
        <authorList>
            <person name="Yamashiro T."/>
            <person name="Shiraishi A."/>
            <person name="Satake H."/>
            <person name="Nakayama K."/>
        </authorList>
    </citation>
    <scope>NUCLEOTIDE SEQUENCE</scope>
</reference>
<evidence type="ECO:0000256" key="2">
    <source>
        <dbReference type="ARBA" id="ARBA00022840"/>
    </source>
</evidence>
<name>A0A699IUQ9_TANCI</name>
<dbReference type="EMBL" id="BKCJ010335732">
    <property type="protein sequence ID" value="GEZ87496.1"/>
    <property type="molecule type" value="Genomic_DNA"/>
</dbReference>